<name>A0A0D8XL64_DICVI</name>
<reference evidence="1 2" key="1">
    <citation type="submission" date="2013-11" db="EMBL/GenBank/DDBJ databases">
        <title>Draft genome of the bovine lungworm Dictyocaulus viviparus.</title>
        <authorList>
            <person name="Mitreva M."/>
        </authorList>
    </citation>
    <scope>NUCLEOTIDE SEQUENCE [LARGE SCALE GENOMIC DNA]</scope>
    <source>
        <strain evidence="1 2">HannoverDv2000</strain>
    </source>
</reference>
<proteinExistence type="predicted"/>
<dbReference type="EMBL" id="KN716417">
    <property type="protein sequence ID" value="KJH45270.1"/>
    <property type="molecule type" value="Genomic_DNA"/>
</dbReference>
<dbReference type="GO" id="GO:0003735">
    <property type="term" value="F:structural constituent of ribosome"/>
    <property type="evidence" value="ECO:0007669"/>
    <property type="project" value="TreeGrafter"/>
</dbReference>
<sequence>MVRMICRRAVLRYSTAFQCLWFSTPSPSNTVNHTLNKTICDGIAHATSVNVLTAAKSTVQLKASKRQIRKFRKLFTVPQQAISGLRDALISCDRPPKQIQHEADQLSEILMHRRFPAPNSLVQKARNQAKSMLMENEEQYGMYDLISDDLKQSGINYKLRHDVDKILKKAHFNWRPLTIETKEAAAAYALSRLAPNYAEISRVLEEFNGIEFCPESVLDYGCGIGSERPMCGAENLVVNRWCELEFSNSLQSCAIKSLSLMDRYIALMMCLPIKFKKTPLERSLDDTTNKGIQLLGAFSYVSIYLSTCNLHLAFQNSETRI</sequence>
<organism evidence="1 2">
    <name type="scientific">Dictyocaulus viviparus</name>
    <name type="common">Bovine lungworm</name>
    <dbReference type="NCBI Taxonomy" id="29172"/>
    <lineage>
        <taxon>Eukaryota</taxon>
        <taxon>Metazoa</taxon>
        <taxon>Ecdysozoa</taxon>
        <taxon>Nematoda</taxon>
        <taxon>Chromadorea</taxon>
        <taxon>Rhabditida</taxon>
        <taxon>Rhabditina</taxon>
        <taxon>Rhabditomorpha</taxon>
        <taxon>Strongyloidea</taxon>
        <taxon>Metastrongylidae</taxon>
        <taxon>Dictyocaulus</taxon>
    </lineage>
</organism>
<dbReference type="PANTHER" id="PTHR13184:SF5">
    <property type="entry name" value="METHYLTRANSFERASE-LIKE PROTEIN 17, MITOCHONDRIAL"/>
    <property type="match status" value="1"/>
</dbReference>
<dbReference type="OrthoDB" id="421327at2759"/>
<dbReference type="InterPro" id="IPR052571">
    <property type="entry name" value="Mt_RNA_Methyltransferase"/>
</dbReference>
<dbReference type="Proteomes" id="UP000053766">
    <property type="component" value="Unassembled WGS sequence"/>
</dbReference>
<dbReference type="PANTHER" id="PTHR13184">
    <property type="entry name" value="37S RIBOSOMAL PROTEIN S22"/>
    <property type="match status" value="1"/>
</dbReference>
<evidence type="ECO:0000313" key="1">
    <source>
        <dbReference type="EMBL" id="KJH45270.1"/>
    </source>
</evidence>
<dbReference type="STRING" id="29172.A0A0D8XL64"/>
<protein>
    <submittedName>
        <fullName evidence="1">Uncharacterized protein</fullName>
    </submittedName>
</protein>
<reference evidence="2" key="2">
    <citation type="journal article" date="2016" name="Sci. Rep.">
        <title>Dictyocaulus viviparus genome, variome and transcriptome elucidate lungworm biology and support future intervention.</title>
        <authorList>
            <person name="McNulty S.N."/>
            <person name="Strube C."/>
            <person name="Rosa B.A."/>
            <person name="Martin J.C."/>
            <person name="Tyagi R."/>
            <person name="Choi Y.J."/>
            <person name="Wang Q."/>
            <person name="Hallsworth Pepin K."/>
            <person name="Zhang X."/>
            <person name="Ozersky P."/>
            <person name="Wilson R.K."/>
            <person name="Sternberg P.W."/>
            <person name="Gasser R.B."/>
            <person name="Mitreva M."/>
        </authorList>
    </citation>
    <scope>NUCLEOTIDE SEQUENCE [LARGE SCALE GENOMIC DNA]</scope>
    <source>
        <strain evidence="2">HannoverDv2000</strain>
    </source>
</reference>
<accession>A0A0D8XL64</accession>
<dbReference type="GO" id="GO:0005763">
    <property type="term" value="C:mitochondrial small ribosomal subunit"/>
    <property type="evidence" value="ECO:0007669"/>
    <property type="project" value="TreeGrafter"/>
</dbReference>
<evidence type="ECO:0000313" key="2">
    <source>
        <dbReference type="Proteomes" id="UP000053766"/>
    </source>
</evidence>
<gene>
    <name evidence="1" type="ORF">DICVIV_08686</name>
</gene>
<keyword evidence="2" id="KW-1185">Reference proteome</keyword>
<dbReference type="AlphaFoldDB" id="A0A0D8XL64"/>